<name>A0A921GAW2_9FIRM</name>
<proteinExistence type="predicted"/>
<evidence type="ECO:0000313" key="2">
    <source>
        <dbReference type="Proteomes" id="UP000749320"/>
    </source>
</evidence>
<evidence type="ECO:0000313" key="1">
    <source>
        <dbReference type="EMBL" id="HJF39830.1"/>
    </source>
</evidence>
<dbReference type="EMBL" id="DYWV01000099">
    <property type="protein sequence ID" value="HJF39830.1"/>
    <property type="molecule type" value="Genomic_DNA"/>
</dbReference>
<reference evidence="1" key="1">
    <citation type="journal article" date="2021" name="PeerJ">
        <title>Extensive microbial diversity within the chicken gut microbiome revealed by metagenomics and culture.</title>
        <authorList>
            <person name="Gilroy R."/>
            <person name="Ravi A."/>
            <person name="Getino M."/>
            <person name="Pursley I."/>
            <person name="Horton D.L."/>
            <person name="Alikhan N.F."/>
            <person name="Baker D."/>
            <person name="Gharbi K."/>
            <person name="Hall N."/>
            <person name="Watson M."/>
            <person name="Adriaenssens E.M."/>
            <person name="Foster-Nyarko E."/>
            <person name="Jarju S."/>
            <person name="Secka A."/>
            <person name="Antonio M."/>
            <person name="Oren A."/>
            <person name="Chaudhuri R.R."/>
            <person name="La Ragione R."/>
            <person name="Hildebrand F."/>
            <person name="Pallen M.J."/>
        </authorList>
    </citation>
    <scope>NUCLEOTIDE SEQUENCE</scope>
    <source>
        <strain evidence="1">CHK193-16274</strain>
    </source>
</reference>
<dbReference type="Proteomes" id="UP000749320">
    <property type="component" value="Unassembled WGS sequence"/>
</dbReference>
<protein>
    <submittedName>
        <fullName evidence="1">Uncharacterized protein</fullName>
    </submittedName>
</protein>
<accession>A0A921GAW2</accession>
<sequence>MQEFVNTEKYGKLYIDRILFESNFPIIFTCKNDADEIFICVCCQNNIKGCKWLVGKTDAINIIRMLKDELTLRELVRGYSSGRISVDYIDGEYRVEYNNSDWNEDSIYLPKEDSYMFADEGEFADDISYYSTLIKVCYDENYYKNISKKLETINQGFESITDKFNEFVSLFGNISISSKVVSTLNVAGTLSVNTEEYKNQRDYKVTSDSCFDTLLNDNISIEVDFNDCSFIDAA</sequence>
<gene>
    <name evidence="1" type="ORF">K8V91_02805</name>
</gene>
<organism evidence="1 2">
    <name type="scientific">Thomasclavelia spiroformis</name>
    <dbReference type="NCBI Taxonomy" id="29348"/>
    <lineage>
        <taxon>Bacteria</taxon>
        <taxon>Bacillati</taxon>
        <taxon>Bacillota</taxon>
        <taxon>Erysipelotrichia</taxon>
        <taxon>Erysipelotrichales</taxon>
        <taxon>Coprobacillaceae</taxon>
        <taxon>Thomasclavelia</taxon>
    </lineage>
</organism>
<dbReference type="AlphaFoldDB" id="A0A921GAW2"/>
<reference evidence="1" key="2">
    <citation type="submission" date="2021-09" db="EMBL/GenBank/DDBJ databases">
        <authorList>
            <person name="Gilroy R."/>
        </authorList>
    </citation>
    <scope>NUCLEOTIDE SEQUENCE</scope>
    <source>
        <strain evidence="1">CHK193-16274</strain>
    </source>
</reference>
<comment type="caution">
    <text evidence="1">The sequence shown here is derived from an EMBL/GenBank/DDBJ whole genome shotgun (WGS) entry which is preliminary data.</text>
</comment>